<protein>
    <submittedName>
        <fullName evidence="1">Uncharacterized protein</fullName>
    </submittedName>
</protein>
<sequence>MSSEKDTSTMTTAGGDLHVVFLPFFTSSHIIPLVHAARLFAARGVRSTILTTVNNALIFKASVDHDTVHGYPIFVHTLNFPSSEVGLPIGIESMNSAPTREMAGAVFRGMMMLQTPMQQAIRHLAPDCIFSDMFFPWTVDLADELKIPRLLFYPSCFLYHSISHSLRIYKPHEKVESESESFVVPHLPDEITMKRSQMSEHFKTKTAFGEMIELILQSEKRSYGLVHNTFYELEPAYVDHFKKIKDTKVWHIGPLFQFFNNEDNCNSNVLEKHACLSWLDDQKPNSVIYGCFGSMVRFPEAQITEIALALEESKQPFIWVVGKTGNEGIGGLPEGFEERVKRENKGLIITEWAPQVEILQHPAVGGFLTHCGWNSVLEAMVAGVPLMTWPLYAEHFYNEKLVELLGIGVRVGVDVWNLSNEITSPIIGKRGIIEAIEVLTGESTMAESIRLNSKELAMKTKKVVEEGGSSVNDLKGLIQELKAVKLAAKPRCNPF</sequence>
<proteinExistence type="predicted"/>
<name>A0ACB9DAJ3_9ASTR</name>
<organism evidence="1 2">
    <name type="scientific">Smallanthus sonchifolius</name>
    <dbReference type="NCBI Taxonomy" id="185202"/>
    <lineage>
        <taxon>Eukaryota</taxon>
        <taxon>Viridiplantae</taxon>
        <taxon>Streptophyta</taxon>
        <taxon>Embryophyta</taxon>
        <taxon>Tracheophyta</taxon>
        <taxon>Spermatophyta</taxon>
        <taxon>Magnoliopsida</taxon>
        <taxon>eudicotyledons</taxon>
        <taxon>Gunneridae</taxon>
        <taxon>Pentapetalae</taxon>
        <taxon>asterids</taxon>
        <taxon>campanulids</taxon>
        <taxon>Asterales</taxon>
        <taxon>Asteraceae</taxon>
        <taxon>Asteroideae</taxon>
        <taxon>Heliantheae alliance</taxon>
        <taxon>Millerieae</taxon>
        <taxon>Smallanthus</taxon>
    </lineage>
</organism>
<reference evidence="1 2" key="2">
    <citation type="journal article" date="2022" name="Mol. Ecol. Resour.">
        <title>The genomes of chicory, endive, great burdock and yacon provide insights into Asteraceae paleo-polyploidization history and plant inulin production.</title>
        <authorList>
            <person name="Fan W."/>
            <person name="Wang S."/>
            <person name="Wang H."/>
            <person name="Wang A."/>
            <person name="Jiang F."/>
            <person name="Liu H."/>
            <person name="Zhao H."/>
            <person name="Xu D."/>
            <person name="Zhang Y."/>
        </authorList>
    </citation>
    <scope>NUCLEOTIDE SEQUENCE [LARGE SCALE GENOMIC DNA]</scope>
    <source>
        <strain evidence="2">cv. Yunnan</strain>
        <tissue evidence="1">Leaves</tissue>
    </source>
</reference>
<comment type="caution">
    <text evidence="1">The sequence shown here is derived from an EMBL/GenBank/DDBJ whole genome shotgun (WGS) entry which is preliminary data.</text>
</comment>
<gene>
    <name evidence="1" type="ORF">L1987_61195</name>
</gene>
<evidence type="ECO:0000313" key="1">
    <source>
        <dbReference type="EMBL" id="KAI3743485.1"/>
    </source>
</evidence>
<accession>A0ACB9DAJ3</accession>
<dbReference type="Proteomes" id="UP001056120">
    <property type="component" value="Linkage Group LG20"/>
</dbReference>
<evidence type="ECO:0000313" key="2">
    <source>
        <dbReference type="Proteomes" id="UP001056120"/>
    </source>
</evidence>
<reference evidence="2" key="1">
    <citation type="journal article" date="2022" name="Mol. Ecol. Resour.">
        <title>The genomes of chicory, endive, great burdock and yacon provide insights into Asteraceae palaeo-polyploidization history and plant inulin production.</title>
        <authorList>
            <person name="Fan W."/>
            <person name="Wang S."/>
            <person name="Wang H."/>
            <person name="Wang A."/>
            <person name="Jiang F."/>
            <person name="Liu H."/>
            <person name="Zhao H."/>
            <person name="Xu D."/>
            <person name="Zhang Y."/>
        </authorList>
    </citation>
    <scope>NUCLEOTIDE SEQUENCE [LARGE SCALE GENOMIC DNA]</scope>
    <source>
        <strain evidence="2">cv. Yunnan</strain>
    </source>
</reference>
<keyword evidence="2" id="KW-1185">Reference proteome</keyword>
<dbReference type="EMBL" id="CM042037">
    <property type="protein sequence ID" value="KAI3743485.1"/>
    <property type="molecule type" value="Genomic_DNA"/>
</dbReference>